<sequence length="50" mass="5859">MNYDNQKLFPFLIGKVLTCSDILSMLVKRLFPFLIGKVLTKSVDYRFNCK</sequence>
<dbReference type="EMBL" id="AEPW01000064">
    <property type="protein sequence ID" value="EFU76504.1"/>
    <property type="molecule type" value="Genomic_DNA"/>
</dbReference>
<dbReference type="AlphaFoldDB" id="E6LNS9"/>
<accession>E6LNS9</accession>
<dbReference type="HOGENOM" id="CLU_3119246_0_0_9"/>
<evidence type="ECO:0000313" key="1">
    <source>
        <dbReference type="EMBL" id="EFU76504.1"/>
    </source>
</evidence>
<gene>
    <name evidence="1" type="ORF">HMPREF0381_1614</name>
</gene>
<proteinExistence type="predicted"/>
<dbReference type="Proteomes" id="UP000003434">
    <property type="component" value="Unassembled WGS sequence"/>
</dbReference>
<reference evidence="1 2" key="1">
    <citation type="submission" date="2010-12" db="EMBL/GenBank/DDBJ databases">
        <authorList>
            <person name="Muzny D."/>
            <person name="Qin X."/>
            <person name="Deng J."/>
            <person name="Jiang H."/>
            <person name="Liu Y."/>
            <person name="Qu J."/>
            <person name="Song X.-Z."/>
            <person name="Zhang L."/>
            <person name="Thornton R."/>
            <person name="Coyle M."/>
            <person name="Francisco L."/>
            <person name="Jackson L."/>
            <person name="Javaid M."/>
            <person name="Korchina V."/>
            <person name="Kovar C."/>
            <person name="Mata R."/>
            <person name="Mathew T."/>
            <person name="Ngo R."/>
            <person name="Nguyen L."/>
            <person name="Nguyen N."/>
            <person name="Okwuonu G."/>
            <person name="Ongeri F."/>
            <person name="Pham C."/>
            <person name="Simmons D."/>
            <person name="Wilczek-Boney K."/>
            <person name="Hale W."/>
            <person name="Jakkamsetti A."/>
            <person name="Pham P."/>
            <person name="Ruth R."/>
            <person name="San Lucas F."/>
            <person name="Warren J."/>
            <person name="Zhang J."/>
            <person name="Zhao Z."/>
            <person name="Zhou C."/>
            <person name="Zhu D."/>
            <person name="Lee S."/>
            <person name="Bess C."/>
            <person name="Blankenburg K."/>
            <person name="Forbes L."/>
            <person name="Fu Q."/>
            <person name="Gubbala S."/>
            <person name="Hirani K."/>
            <person name="Jayaseelan J.C."/>
            <person name="Lara F."/>
            <person name="Munidasa M."/>
            <person name="Palculict T."/>
            <person name="Patil S."/>
            <person name="Pu L.-L."/>
            <person name="Saada N."/>
            <person name="Tang L."/>
            <person name="Weissenberger G."/>
            <person name="Zhu Y."/>
            <person name="Hemphill L."/>
            <person name="Shang Y."/>
            <person name="Youmans B."/>
            <person name="Ayvaz T."/>
            <person name="Ross M."/>
            <person name="Santibanez J."/>
            <person name="Aqrawi P."/>
            <person name="Gross S."/>
            <person name="Joshi V."/>
            <person name="Fowler G."/>
            <person name="Nazareth L."/>
            <person name="Reid J."/>
            <person name="Worley K."/>
            <person name="Petrosino J."/>
            <person name="Highlander S."/>
            <person name="Gibbs R."/>
        </authorList>
    </citation>
    <scope>NUCLEOTIDE SEQUENCE [LARGE SCALE GENOMIC DNA]</scope>
    <source>
        <strain evidence="1 2">DSM 3986</strain>
    </source>
</reference>
<evidence type="ECO:0000313" key="2">
    <source>
        <dbReference type="Proteomes" id="UP000003434"/>
    </source>
</evidence>
<protein>
    <submittedName>
        <fullName evidence="1">Uncharacterized protein</fullName>
    </submittedName>
</protein>
<name>E6LNS9_9FIRM</name>
<organism evidence="1 2">
    <name type="scientific">Lachnoanaerobaculum saburreum DSM 3986</name>
    <dbReference type="NCBI Taxonomy" id="887325"/>
    <lineage>
        <taxon>Bacteria</taxon>
        <taxon>Bacillati</taxon>
        <taxon>Bacillota</taxon>
        <taxon>Clostridia</taxon>
        <taxon>Lachnospirales</taxon>
        <taxon>Lachnospiraceae</taxon>
        <taxon>Lachnoanaerobaculum</taxon>
    </lineage>
</organism>
<comment type="caution">
    <text evidence="1">The sequence shown here is derived from an EMBL/GenBank/DDBJ whole genome shotgun (WGS) entry which is preliminary data.</text>
</comment>